<name>A0A8J3EED8_9PROT</name>
<dbReference type="EMBL" id="BMKS01000027">
    <property type="protein sequence ID" value="GGG52024.1"/>
    <property type="molecule type" value="Genomic_DNA"/>
</dbReference>
<evidence type="ECO:0000256" key="1">
    <source>
        <dbReference type="SAM" id="MobiDB-lite"/>
    </source>
</evidence>
<gene>
    <name evidence="2" type="ORF">GCM10010964_44000</name>
</gene>
<proteinExistence type="predicted"/>
<evidence type="ECO:0000313" key="2">
    <source>
        <dbReference type="EMBL" id="GGG52024.1"/>
    </source>
</evidence>
<feature type="region of interest" description="Disordered" evidence="1">
    <location>
        <begin position="1"/>
        <end position="72"/>
    </location>
</feature>
<dbReference type="Proteomes" id="UP000597507">
    <property type="component" value="Unassembled WGS sequence"/>
</dbReference>
<dbReference type="AlphaFoldDB" id="A0A8J3EED8"/>
<organism evidence="2 3">
    <name type="scientific">Caldovatus sediminis</name>
    <dbReference type="NCBI Taxonomy" id="2041189"/>
    <lineage>
        <taxon>Bacteria</taxon>
        <taxon>Pseudomonadati</taxon>
        <taxon>Pseudomonadota</taxon>
        <taxon>Alphaproteobacteria</taxon>
        <taxon>Acetobacterales</taxon>
        <taxon>Roseomonadaceae</taxon>
        <taxon>Caldovatus</taxon>
    </lineage>
</organism>
<comment type="caution">
    <text evidence="2">The sequence shown here is derived from an EMBL/GenBank/DDBJ whole genome shotgun (WGS) entry which is preliminary data.</text>
</comment>
<reference evidence="2 3" key="1">
    <citation type="journal article" date="2014" name="Int. J. Syst. Evol. Microbiol.">
        <title>Complete genome sequence of Corynebacterium casei LMG S-19264T (=DSM 44701T), isolated from a smear-ripened cheese.</title>
        <authorList>
            <consortium name="US DOE Joint Genome Institute (JGI-PGF)"/>
            <person name="Walter F."/>
            <person name="Albersmeier A."/>
            <person name="Kalinowski J."/>
            <person name="Ruckert C."/>
        </authorList>
    </citation>
    <scope>NUCLEOTIDE SEQUENCE [LARGE SCALE GENOMIC DNA]</scope>
    <source>
        <strain evidence="2 3">CGMCC 1.16330</strain>
    </source>
</reference>
<keyword evidence="3" id="KW-1185">Reference proteome</keyword>
<evidence type="ECO:0000313" key="3">
    <source>
        <dbReference type="Proteomes" id="UP000597507"/>
    </source>
</evidence>
<feature type="compositionally biased region" description="Low complexity" evidence="1">
    <location>
        <begin position="7"/>
        <end position="22"/>
    </location>
</feature>
<protein>
    <submittedName>
        <fullName evidence="2">Uncharacterized protein</fullName>
    </submittedName>
</protein>
<sequence>MTAAEQAADLGTPGDGAAAPATKNEREEDSMARGPKGPPLHKLPAHVLEKGPGVINPPHLRPTALRPIHGNP</sequence>
<accession>A0A8J3EED8</accession>